<dbReference type="KEGG" id="mik:FOE78_12435"/>
<keyword evidence="2" id="KW-0472">Membrane</keyword>
<evidence type="ECO:0000256" key="2">
    <source>
        <dbReference type="SAM" id="Phobius"/>
    </source>
</evidence>
<dbReference type="OrthoDB" id="3455227at2"/>
<organism evidence="3 4">
    <name type="scientific">Microlunatus elymi</name>
    <dbReference type="NCBI Taxonomy" id="2596828"/>
    <lineage>
        <taxon>Bacteria</taxon>
        <taxon>Bacillati</taxon>
        <taxon>Actinomycetota</taxon>
        <taxon>Actinomycetes</taxon>
        <taxon>Propionibacteriales</taxon>
        <taxon>Propionibacteriaceae</taxon>
        <taxon>Microlunatus</taxon>
    </lineage>
</organism>
<gene>
    <name evidence="3" type="ORF">FOE78_12435</name>
</gene>
<feature type="region of interest" description="Disordered" evidence="1">
    <location>
        <begin position="337"/>
        <end position="367"/>
    </location>
</feature>
<feature type="transmembrane region" description="Helical" evidence="2">
    <location>
        <begin position="21"/>
        <end position="43"/>
    </location>
</feature>
<reference evidence="3 4" key="1">
    <citation type="submission" date="2019-07" db="EMBL/GenBank/DDBJ databases">
        <title>Microlunatus dokdonensis sp. nov. isolated from the rhizospheric soil of the wild plant Elymus tsukushiensis.</title>
        <authorList>
            <person name="Ghim S.-Y."/>
            <person name="Hwang Y.-J."/>
            <person name="Son J.-S."/>
            <person name="Shin J.-H."/>
        </authorList>
    </citation>
    <scope>NUCLEOTIDE SEQUENCE [LARGE SCALE GENOMIC DNA]</scope>
    <source>
        <strain evidence="3 4">KUDC0627</strain>
    </source>
</reference>
<feature type="compositionally biased region" description="Polar residues" evidence="1">
    <location>
        <begin position="68"/>
        <end position="79"/>
    </location>
</feature>
<feature type="region of interest" description="Disordered" evidence="1">
    <location>
        <begin position="232"/>
        <end position="262"/>
    </location>
</feature>
<keyword evidence="2" id="KW-0812">Transmembrane</keyword>
<dbReference type="RefSeq" id="WP_143986573.1">
    <property type="nucleotide sequence ID" value="NZ_CP041692.1"/>
</dbReference>
<accession>A0A516PZL6</accession>
<dbReference type="AlphaFoldDB" id="A0A516PZL6"/>
<evidence type="ECO:0000256" key="1">
    <source>
        <dbReference type="SAM" id="MobiDB-lite"/>
    </source>
</evidence>
<evidence type="ECO:0000313" key="3">
    <source>
        <dbReference type="EMBL" id="QDP96610.1"/>
    </source>
</evidence>
<sequence length="483" mass="50039">MTQHDSGAGVRSSRQRERGTGTLEYVAAIALAAVVAVGAILALQGGQFDKLAQDAICKVKTALGAGSCSGSQDPGNPNNGKDFDPKPKKCRISDHSEQVNSEIKIAFIKIGNNAGFIETTYSDGTVTYTATDGAGLGVTGGVGAKFDIGKLKAEAKVDFGAGVKFDYGSTWTFKDADEAKKMKDQLDDYLAQQEMMKQPGGAIAVLTMGEVDPPKPPNQSVTSIEVEGSATGSLGVSLPWDKQDDPTSSGSSSTENDSKVPNLKLAKAGLTIGGSGKWTQITNSDTDTTTYTTNITGYASADGTLGPLSGQVKGLLGSSMSITQDKDGKITNVTVTSTSSGSITGTVNNGQSDLGGSSSSSAGAGDVTVTTSSLNVSTDEQRNMINTWLDYGGIITPGMLNPTKAEPNDDIQNLFYQQAQSSEVSYDQITDKEGFAAEVKLGVALGVDFSLTTQDNKAVKASYLDAPDSSGVRTPVDFPECLG</sequence>
<feature type="compositionally biased region" description="Basic and acidic residues" evidence="1">
    <location>
        <begin position="81"/>
        <end position="95"/>
    </location>
</feature>
<proteinExistence type="predicted"/>
<dbReference type="EMBL" id="CP041692">
    <property type="protein sequence ID" value="QDP96610.1"/>
    <property type="molecule type" value="Genomic_DNA"/>
</dbReference>
<keyword evidence="2" id="KW-1133">Transmembrane helix</keyword>
<protein>
    <submittedName>
        <fullName evidence="3">Uncharacterized protein</fullName>
    </submittedName>
</protein>
<name>A0A516PZL6_9ACTN</name>
<feature type="region of interest" description="Disordered" evidence="1">
    <location>
        <begin position="66"/>
        <end position="95"/>
    </location>
</feature>
<keyword evidence="4" id="KW-1185">Reference proteome</keyword>
<dbReference type="Proteomes" id="UP000319263">
    <property type="component" value="Chromosome"/>
</dbReference>
<evidence type="ECO:0000313" key="4">
    <source>
        <dbReference type="Proteomes" id="UP000319263"/>
    </source>
</evidence>